<name>A0A6A9QJ30_SULME</name>
<dbReference type="EMBL" id="WGGD01000005">
    <property type="protein sequence ID" value="MUN28674.1"/>
    <property type="molecule type" value="Genomic_DNA"/>
</dbReference>
<evidence type="ECO:0000313" key="1">
    <source>
        <dbReference type="EMBL" id="MUN28674.1"/>
    </source>
</evidence>
<reference evidence="1 2" key="1">
    <citation type="submission" date="2019-10" db="EMBL/GenBank/DDBJ databases">
        <title>Sequencing and Assembly of Multiple Reported Metal-Biooxidizing Members of the Extremely Thermoacidophilic Archaeal Family Sulfolobaceae.</title>
        <authorList>
            <person name="Counts J.A."/>
            <person name="Kelly R.M."/>
        </authorList>
    </citation>
    <scope>NUCLEOTIDE SEQUENCE [LARGE SCALE GENOMIC DNA]</scope>
    <source>
        <strain evidence="1 2">DSM 6482</strain>
    </source>
</reference>
<sequence>MIFAGVDPGSESYAISLINEIGSLVRYYEIPTMVLPHESIKLVKEILDYNPICIALPSGHGLPFTSIDEIGDREIFLMTLADPNIDGPLHSMLRAFRFIRSSSRAFTIPSVVELDSVPSFRKIWIDMGTAEKVASAFFYVSYFNLSNFILVEMGRHFSSIVIVKDQRIIDGFGGSVIPGIKSIGSLDGEVAYLFNKAGIKITKDMIYFGSNKERALEIIEILSQSLSSKYGAKIIVSGPAKEELKVGEKIDLPFKESSVGSAMIASSLCGGAYRDKAEMLKSSGSPISFLKMKRWDEVISWTKI</sequence>
<organism evidence="1 2">
    <name type="scientific">Sulfuracidifex metallicus DSM 6482 = JCM 9184</name>
    <dbReference type="NCBI Taxonomy" id="523847"/>
    <lineage>
        <taxon>Archaea</taxon>
        <taxon>Thermoproteota</taxon>
        <taxon>Thermoprotei</taxon>
        <taxon>Sulfolobales</taxon>
        <taxon>Sulfolobaceae</taxon>
        <taxon>Sulfuracidifex</taxon>
    </lineage>
</organism>
<accession>A0A6A9QJ30</accession>
<proteinExistence type="predicted"/>
<dbReference type="Pfam" id="PF07318">
    <property type="entry name" value="DUF1464"/>
    <property type="match status" value="1"/>
</dbReference>
<dbReference type="AlphaFoldDB" id="A0A6A9QJ30"/>
<dbReference type="RefSeq" id="WP_156016376.1">
    <property type="nucleotide sequence ID" value="NZ_WGGD01000005.1"/>
</dbReference>
<evidence type="ECO:0000313" key="2">
    <source>
        <dbReference type="Proteomes" id="UP000470772"/>
    </source>
</evidence>
<comment type="caution">
    <text evidence="1">The sequence shown here is derived from an EMBL/GenBank/DDBJ whole genome shotgun (WGS) entry which is preliminary data.</text>
</comment>
<gene>
    <name evidence="1" type="ORF">GC250_04285</name>
</gene>
<keyword evidence="2" id="KW-1185">Reference proteome</keyword>
<dbReference type="Proteomes" id="UP000470772">
    <property type="component" value="Unassembled WGS sequence"/>
</dbReference>
<protein>
    <submittedName>
        <fullName evidence="1">DUF1464 domain-containing protein</fullName>
    </submittedName>
</protein>
<dbReference type="PIRSF" id="PIRSF009433">
    <property type="entry name" value="DUF1464"/>
    <property type="match status" value="1"/>
</dbReference>
<dbReference type="InterPro" id="IPR009927">
    <property type="entry name" value="DUF1464"/>
</dbReference>